<dbReference type="InterPro" id="IPR012337">
    <property type="entry name" value="RNaseH-like_sf"/>
</dbReference>
<gene>
    <name evidence="2" type="ORF">XNOV1_A034972</name>
</gene>
<dbReference type="EMBL" id="OY660878">
    <property type="protein sequence ID" value="CAJ1074342.1"/>
    <property type="molecule type" value="Genomic_DNA"/>
</dbReference>
<feature type="domain" description="SPIN-DOC-like zinc-finger" evidence="1">
    <location>
        <begin position="17"/>
        <end position="63"/>
    </location>
</feature>
<dbReference type="AlphaFoldDB" id="A0AAV1GQF7"/>
<proteinExistence type="predicted"/>
<dbReference type="PANTHER" id="PTHR45913:SF21">
    <property type="entry name" value="DUF4371 DOMAIN-CONTAINING PROTEIN"/>
    <property type="match status" value="1"/>
</dbReference>
<dbReference type="Proteomes" id="UP001178508">
    <property type="component" value="Chromosome 15"/>
</dbReference>
<keyword evidence="3" id="KW-1185">Reference proteome</keyword>
<dbReference type="Pfam" id="PF18658">
    <property type="entry name" value="zf-C2H2_12"/>
    <property type="match status" value="1"/>
</dbReference>
<accession>A0AAV1GQF7</accession>
<reference evidence="2" key="1">
    <citation type="submission" date="2023-08" db="EMBL/GenBank/DDBJ databases">
        <authorList>
            <person name="Alioto T."/>
            <person name="Alioto T."/>
            <person name="Gomez Garrido J."/>
        </authorList>
    </citation>
    <scope>NUCLEOTIDE SEQUENCE</scope>
</reference>
<sequence length="588" mass="67193">MSASKTRKVDNENRVFHDEWTELYAFTLPARSTQPVCLLCHQHIAVVKSSNIKRHYDKHRTSFERDYPLKSAVRSQHLLDLRARYHRSQRIMTNAFTGQQRALECSLRVAWVLGQNKKPFADCAVVKKCALEIVKTLTDGKQQEKLCKKVAEIPMSATTATRRCEVLTEDVLQQLDEAVRSVPVGLAVDESTDVTDNAQLLVYVRFFNKEKKVFCEDLLGVAPLKTSTKGEDIYKAIKEMLTERGIDMKLVVSITTDGAPSMVGRERGAVARMKEDHGELISYHCIIHQTVLCALLSYEYKEVMDVMMRMINFLRESSSLQHRVLREYLHELRSNKATRFSCFLEDDEKMDIVAFLVDITSHLNKLNLKLQGKDNSICDLMMAVSAFQRKLEVFREDLQGECAHFPSVQQQVQGQRDLSAFVDFVDRLTENFSQRFDIFTLGQQLTLFIQDPFLITDVRGFSKEVTQLFKWAEAGPLQMELVDLQADMALKEQFGGSESATFWMEMVPGKGFTGLSKIALYTLTMFGSTYSCEAAFSTMNIVKDKYRNRLTNDHLHMCSRMALTSFEPRFKKLAGKDGARFSRAPLSE</sequence>
<dbReference type="InterPro" id="IPR040647">
    <property type="entry name" value="SPIN-DOC_Znf-C2H2"/>
</dbReference>
<name>A0AAV1GQF7_XYRNO</name>
<dbReference type="PANTHER" id="PTHR45913">
    <property type="entry name" value="EPM2A-INTERACTING PROTEIN 1"/>
    <property type="match status" value="1"/>
</dbReference>
<organism evidence="2 3">
    <name type="scientific">Xyrichtys novacula</name>
    <name type="common">Pearly razorfish</name>
    <name type="synonym">Hemipteronotus novacula</name>
    <dbReference type="NCBI Taxonomy" id="13765"/>
    <lineage>
        <taxon>Eukaryota</taxon>
        <taxon>Metazoa</taxon>
        <taxon>Chordata</taxon>
        <taxon>Craniata</taxon>
        <taxon>Vertebrata</taxon>
        <taxon>Euteleostomi</taxon>
        <taxon>Actinopterygii</taxon>
        <taxon>Neopterygii</taxon>
        <taxon>Teleostei</taxon>
        <taxon>Neoteleostei</taxon>
        <taxon>Acanthomorphata</taxon>
        <taxon>Eupercaria</taxon>
        <taxon>Labriformes</taxon>
        <taxon>Labridae</taxon>
        <taxon>Xyrichtys</taxon>
    </lineage>
</organism>
<dbReference type="SUPFAM" id="SSF53098">
    <property type="entry name" value="Ribonuclease H-like"/>
    <property type="match status" value="1"/>
</dbReference>
<protein>
    <submittedName>
        <fullName evidence="2">PREDICTED: SCAN domain-containing protein 3-like</fullName>
    </submittedName>
</protein>
<evidence type="ECO:0000313" key="3">
    <source>
        <dbReference type="Proteomes" id="UP001178508"/>
    </source>
</evidence>
<evidence type="ECO:0000259" key="1">
    <source>
        <dbReference type="Pfam" id="PF18658"/>
    </source>
</evidence>
<evidence type="ECO:0000313" key="2">
    <source>
        <dbReference type="EMBL" id="CAJ1074342.1"/>
    </source>
</evidence>